<feature type="transmembrane region" description="Helical" evidence="7">
    <location>
        <begin position="241"/>
        <end position="259"/>
    </location>
</feature>
<dbReference type="EMBL" id="MWQY01000002">
    <property type="protein sequence ID" value="ORC37992.1"/>
    <property type="molecule type" value="Genomic_DNA"/>
</dbReference>
<feature type="transmembrane region" description="Helical" evidence="7">
    <location>
        <begin position="94"/>
        <end position="122"/>
    </location>
</feature>
<evidence type="ECO:0000256" key="2">
    <source>
        <dbReference type="ARBA" id="ARBA00022475"/>
    </source>
</evidence>
<keyword evidence="4 7" id="KW-0812">Transmembrane</keyword>
<sequence>MVGILLFGGLILLIVLRIPVAYALALAVVPVLLVEPRLTPVMLLQRMLKSYDSFILLSVPFFIMAANVMNASGITNKLIRFSKALVGHLPGGLAHVNVVVSMFFAGISGSSTADAAGIGSVLIPAMIKEKYDRFFTVAVTACSSVMGVIIPPSIIMVVWGGVSNTSVAALFLAGFVPGVMVALSQMGLVHIFSIKRKYPKEHAMDWKELGLSFKAAILPGITPVIIIGGIVGGFVTPTEASLLAVAYALFLALFVYRTIKPGRVSGLLLETAKLGGLSLFAVGTASIYGWVLAYYRLPAYMVEAIGYITSSPTVMLFIIVGLFLIVGTFMDAIPAIVIMTPLLMPLAEHAGIHPLHYAISGIVALSFGLITPPYGLCLLISSEIGGINSMDAIKEVGIFLAIMLLVLSAIIVFPGLTMFLPRLFMPEFL</sequence>
<name>A0A1Y1S3H7_9SPIO</name>
<feature type="transmembrane region" description="Helical" evidence="7">
    <location>
        <begin position="215"/>
        <end position="235"/>
    </location>
</feature>
<dbReference type="InterPro" id="IPR004681">
    <property type="entry name" value="TRAP_DctM"/>
</dbReference>
<keyword evidence="5 7" id="KW-1133">Transmembrane helix</keyword>
<organism evidence="9 10">
    <name type="scientific">Marispirochaeta aestuarii</name>
    <dbReference type="NCBI Taxonomy" id="1963862"/>
    <lineage>
        <taxon>Bacteria</taxon>
        <taxon>Pseudomonadati</taxon>
        <taxon>Spirochaetota</taxon>
        <taxon>Spirochaetia</taxon>
        <taxon>Spirochaetales</taxon>
        <taxon>Spirochaetaceae</taxon>
        <taxon>Marispirochaeta</taxon>
    </lineage>
</organism>
<protein>
    <submittedName>
        <fullName evidence="9">C4-dicarboxylate ABC transporter permease</fullName>
    </submittedName>
</protein>
<comment type="subcellular location">
    <subcellularLocation>
        <location evidence="1">Cell inner membrane</location>
        <topology evidence="1">Multi-pass membrane protein</topology>
    </subcellularLocation>
</comment>
<feature type="transmembrane region" description="Helical" evidence="7">
    <location>
        <begin position="168"/>
        <end position="194"/>
    </location>
</feature>
<keyword evidence="6 7" id="KW-0472">Membrane</keyword>
<dbReference type="PIRSF" id="PIRSF006066">
    <property type="entry name" value="HI0050"/>
    <property type="match status" value="1"/>
</dbReference>
<evidence type="ECO:0000256" key="3">
    <source>
        <dbReference type="ARBA" id="ARBA00022519"/>
    </source>
</evidence>
<evidence type="ECO:0000256" key="4">
    <source>
        <dbReference type="ARBA" id="ARBA00022692"/>
    </source>
</evidence>
<dbReference type="AlphaFoldDB" id="A0A1Y1S3H7"/>
<dbReference type="GO" id="GO:0022857">
    <property type="term" value="F:transmembrane transporter activity"/>
    <property type="evidence" value="ECO:0007669"/>
    <property type="project" value="TreeGrafter"/>
</dbReference>
<keyword evidence="10" id="KW-1185">Reference proteome</keyword>
<feature type="transmembrane region" description="Helical" evidence="7">
    <location>
        <begin position="315"/>
        <end position="343"/>
    </location>
</feature>
<dbReference type="Proteomes" id="UP000192343">
    <property type="component" value="Unassembled WGS sequence"/>
</dbReference>
<evidence type="ECO:0000313" key="10">
    <source>
        <dbReference type="Proteomes" id="UP000192343"/>
    </source>
</evidence>
<dbReference type="Pfam" id="PF06808">
    <property type="entry name" value="DctM"/>
    <property type="match status" value="1"/>
</dbReference>
<evidence type="ECO:0000256" key="7">
    <source>
        <dbReference type="SAM" id="Phobius"/>
    </source>
</evidence>
<dbReference type="InterPro" id="IPR010656">
    <property type="entry name" value="DctM"/>
</dbReference>
<feature type="transmembrane region" description="Helical" evidence="7">
    <location>
        <begin position="6"/>
        <end position="33"/>
    </location>
</feature>
<evidence type="ECO:0000313" key="9">
    <source>
        <dbReference type="EMBL" id="ORC37992.1"/>
    </source>
</evidence>
<evidence type="ECO:0000256" key="6">
    <source>
        <dbReference type="ARBA" id="ARBA00023136"/>
    </source>
</evidence>
<keyword evidence="2" id="KW-1003">Cell membrane</keyword>
<keyword evidence="3" id="KW-0997">Cell inner membrane</keyword>
<feature type="domain" description="TRAP C4-dicarboxylate transport system permease DctM subunit" evidence="8">
    <location>
        <begin position="7"/>
        <end position="416"/>
    </location>
</feature>
<evidence type="ECO:0000256" key="1">
    <source>
        <dbReference type="ARBA" id="ARBA00004429"/>
    </source>
</evidence>
<evidence type="ECO:0000256" key="5">
    <source>
        <dbReference type="ARBA" id="ARBA00022989"/>
    </source>
</evidence>
<dbReference type="PANTHER" id="PTHR33362">
    <property type="entry name" value="SIALIC ACID TRAP TRANSPORTER PERMEASE PROTEIN SIAT-RELATED"/>
    <property type="match status" value="1"/>
</dbReference>
<reference evidence="9 10" key="1">
    <citation type="submission" date="2017-03" db="EMBL/GenBank/DDBJ databases">
        <title>Draft Genome sequence of Marispirochaeta sp. strain JC444.</title>
        <authorList>
            <person name="Shivani Y."/>
            <person name="Subhash Y."/>
            <person name="Sasikala C."/>
            <person name="Ramana C."/>
        </authorList>
    </citation>
    <scope>NUCLEOTIDE SEQUENCE [LARGE SCALE GENOMIC DNA]</scope>
    <source>
        <strain evidence="9 10">JC444</strain>
    </source>
</reference>
<dbReference type="STRING" id="1963862.B4O97_02825"/>
<proteinExistence type="predicted"/>
<gene>
    <name evidence="9" type="ORF">B4O97_02825</name>
</gene>
<accession>A0A1Y1S3H7</accession>
<feature type="transmembrane region" description="Helical" evidence="7">
    <location>
        <begin position="134"/>
        <end position="162"/>
    </location>
</feature>
<dbReference type="PANTHER" id="PTHR33362:SF2">
    <property type="entry name" value="TRAP TRANSPORTER LARGE PERMEASE PROTEIN"/>
    <property type="match status" value="1"/>
</dbReference>
<evidence type="ECO:0000259" key="8">
    <source>
        <dbReference type="Pfam" id="PF06808"/>
    </source>
</evidence>
<feature type="transmembrane region" description="Helical" evidence="7">
    <location>
        <begin position="355"/>
        <end position="376"/>
    </location>
</feature>
<dbReference type="NCBIfam" id="TIGR00786">
    <property type="entry name" value="dctM"/>
    <property type="match status" value="1"/>
</dbReference>
<feature type="transmembrane region" description="Helical" evidence="7">
    <location>
        <begin position="396"/>
        <end position="420"/>
    </location>
</feature>
<feature type="transmembrane region" description="Helical" evidence="7">
    <location>
        <begin position="54"/>
        <end position="74"/>
    </location>
</feature>
<feature type="transmembrane region" description="Helical" evidence="7">
    <location>
        <begin position="271"/>
        <end position="295"/>
    </location>
</feature>
<dbReference type="GO" id="GO:0005886">
    <property type="term" value="C:plasma membrane"/>
    <property type="evidence" value="ECO:0007669"/>
    <property type="project" value="UniProtKB-SubCell"/>
</dbReference>
<dbReference type="OrthoDB" id="370245at2"/>
<comment type="caution">
    <text evidence="9">The sequence shown here is derived from an EMBL/GenBank/DDBJ whole genome shotgun (WGS) entry which is preliminary data.</text>
</comment>